<reference evidence="1" key="1">
    <citation type="journal article" date="2020" name="MBio">
        <title>'Candidatus Ethanoperedens,' a Thermophilic Genus of Archaea Mediating the Anaerobic Oxidation of Ethane.</title>
        <authorList>
            <person name="Hahn C.J."/>
            <person name="Laso-Perez R."/>
            <person name="Vulcano F."/>
            <person name="Vaziourakis K.M."/>
            <person name="Stokke R."/>
            <person name="Steen I.H."/>
            <person name="Teske A."/>
            <person name="Boetius A."/>
            <person name="Liebeke M."/>
            <person name="Amann R."/>
            <person name="Knittel K."/>
            <person name="Wegener G."/>
        </authorList>
    </citation>
    <scope>NUCLEOTIDE SEQUENCE</scope>
    <source>
        <strain evidence="1">GoM-Arc1-LC-WB58</strain>
    </source>
</reference>
<comment type="caution">
    <text evidence="1">The sequence shown here is derived from an EMBL/GenBank/DDBJ whole genome shotgun (WGS) entry which is preliminary data.</text>
</comment>
<sequence>MMHPRVQKYLNDSGAKERFIKHLEKLADDPYSSRSGVDIRKLKGKKHDMYRLRVGDDRFEYFVDEGKVWIDDAFKRGEGYE</sequence>
<dbReference type="SUPFAM" id="SSF143011">
    <property type="entry name" value="RelE-like"/>
    <property type="match status" value="1"/>
</dbReference>
<evidence type="ECO:0000313" key="1">
    <source>
        <dbReference type="EMBL" id="NMG83488.1"/>
    </source>
</evidence>
<protein>
    <submittedName>
        <fullName evidence="1">Type II toxin-antitoxin system RelE/ParE family toxin</fullName>
    </submittedName>
</protein>
<dbReference type="AlphaFoldDB" id="A0A848DA04"/>
<dbReference type="Proteomes" id="UP000606580">
    <property type="component" value="Unassembled WGS sequence"/>
</dbReference>
<evidence type="ECO:0000313" key="2">
    <source>
        <dbReference type="Proteomes" id="UP000606580"/>
    </source>
</evidence>
<organism evidence="1 2">
    <name type="scientific">Candidatus Ethanoperedens thermophilum</name>
    <dbReference type="NCBI Taxonomy" id="2766897"/>
    <lineage>
        <taxon>Archaea</taxon>
        <taxon>Methanobacteriati</taxon>
        <taxon>Methanobacteriota</taxon>
        <taxon>Stenosarchaea group</taxon>
        <taxon>Methanomicrobia</taxon>
        <taxon>Methanosarcinales</taxon>
        <taxon>Methanosarcinales incertae sedis</taxon>
        <taxon>GOM Arc I cluster</taxon>
        <taxon>Candidatus Ethanoperedens</taxon>
    </lineage>
</organism>
<dbReference type="InterPro" id="IPR035093">
    <property type="entry name" value="RelE/ParE_toxin_dom_sf"/>
</dbReference>
<dbReference type="Gene3D" id="3.30.2310.20">
    <property type="entry name" value="RelE-like"/>
    <property type="match status" value="1"/>
</dbReference>
<dbReference type="EMBL" id="WNEG01000085">
    <property type="protein sequence ID" value="NMG83488.1"/>
    <property type="molecule type" value="Genomic_DNA"/>
</dbReference>
<gene>
    <name evidence="1" type="ORF">GIS02_04695</name>
</gene>
<accession>A0A848DA04</accession>
<name>A0A848DA04_9EURY</name>
<proteinExistence type="predicted"/>